<dbReference type="CDD" id="cd00756">
    <property type="entry name" value="MoaE"/>
    <property type="match status" value="1"/>
</dbReference>
<dbReference type="EMBL" id="PDJF01000001">
    <property type="protein sequence ID" value="PFG28937.1"/>
    <property type="molecule type" value="Genomic_DNA"/>
</dbReference>
<dbReference type="SUPFAM" id="SSF54690">
    <property type="entry name" value="Molybdopterin synthase subunit MoaE"/>
    <property type="match status" value="1"/>
</dbReference>
<dbReference type="Gene3D" id="3.90.1170.40">
    <property type="entry name" value="Molybdopterin biosynthesis MoaE subunit"/>
    <property type="match status" value="1"/>
</dbReference>
<evidence type="ECO:0000313" key="2">
    <source>
        <dbReference type="Proteomes" id="UP000221653"/>
    </source>
</evidence>
<organism evidence="1 2">
    <name type="scientific">Corynebacterium renale</name>
    <dbReference type="NCBI Taxonomy" id="1724"/>
    <lineage>
        <taxon>Bacteria</taxon>
        <taxon>Bacillati</taxon>
        <taxon>Actinomycetota</taxon>
        <taxon>Actinomycetes</taxon>
        <taxon>Mycobacteriales</taxon>
        <taxon>Corynebacteriaceae</taxon>
        <taxon>Corynebacterium</taxon>
    </lineage>
</organism>
<dbReference type="InterPro" id="IPR003448">
    <property type="entry name" value="Mopterin_biosynth_MoaE"/>
</dbReference>
<accession>A0A2A9DQ93</accession>
<comment type="caution">
    <text evidence="1">The sequence shown here is derived from an EMBL/GenBank/DDBJ whole genome shotgun (WGS) entry which is preliminary data.</text>
</comment>
<dbReference type="Proteomes" id="UP000221653">
    <property type="component" value="Unassembled WGS sequence"/>
</dbReference>
<dbReference type="OrthoDB" id="9794429at2"/>
<dbReference type="Pfam" id="PF02391">
    <property type="entry name" value="MoaE"/>
    <property type="match status" value="1"/>
</dbReference>
<proteinExistence type="predicted"/>
<gene>
    <name evidence="1" type="ORF">ATK06_2066</name>
</gene>
<reference evidence="1 2" key="1">
    <citation type="submission" date="2017-10" db="EMBL/GenBank/DDBJ databases">
        <title>Sequencing the genomes of 1000 actinobacteria strains.</title>
        <authorList>
            <person name="Klenk H.-P."/>
        </authorList>
    </citation>
    <scope>NUCLEOTIDE SEQUENCE [LARGE SCALE GENOMIC DNA]</scope>
    <source>
        <strain evidence="1 2">DSM 20688</strain>
    </source>
</reference>
<dbReference type="PANTHER" id="PTHR23404">
    <property type="entry name" value="MOLYBDOPTERIN SYNTHASE RELATED"/>
    <property type="match status" value="1"/>
</dbReference>
<sequence>MSINNDPAYVAEQTGKVISARMTTQPLEELQGEARSATVTEAMGALVTFEGIVRDHDGGQRVKNLTYTAHPSAQQEIEAVVARISAEHPNTRMWVAHRTGPLTIGEIAFLVLVASAHRGDAFAACSAVADAVKAEVPIWKEQELLDGSAQWVGLE</sequence>
<evidence type="ECO:0000313" key="1">
    <source>
        <dbReference type="EMBL" id="PFG28937.1"/>
    </source>
</evidence>
<keyword evidence="2" id="KW-1185">Reference proteome</keyword>
<dbReference type="GO" id="GO:0006777">
    <property type="term" value="P:Mo-molybdopterin cofactor biosynthetic process"/>
    <property type="evidence" value="ECO:0007669"/>
    <property type="project" value="InterPro"/>
</dbReference>
<dbReference type="AlphaFoldDB" id="A0A2A9DQ93"/>
<name>A0A2A9DQ93_9CORY</name>
<protein>
    <submittedName>
        <fullName evidence="1">Molybdopterin synthase subunit MoaE</fullName>
    </submittedName>
</protein>
<dbReference type="InterPro" id="IPR036563">
    <property type="entry name" value="MoaE_sf"/>
</dbReference>
<dbReference type="STRING" id="1724.GCA_001044175_02083"/>